<dbReference type="Pfam" id="PF02958">
    <property type="entry name" value="EcKL"/>
    <property type="match status" value="1"/>
</dbReference>
<dbReference type="OrthoDB" id="5396515at2759"/>
<feature type="non-terminal residue" evidence="3">
    <location>
        <position position="221"/>
    </location>
</feature>
<reference evidence="3" key="1">
    <citation type="submission" date="2025-08" db="UniProtKB">
        <authorList>
            <consortium name="RefSeq"/>
        </authorList>
    </citation>
    <scope>IDENTIFICATION</scope>
    <source>
        <tissue evidence="3">Whole body</tissue>
    </source>
</reference>
<dbReference type="InterPro" id="IPR015897">
    <property type="entry name" value="CHK_kinase-like"/>
</dbReference>
<dbReference type="GeneID" id="112466427"/>
<feature type="domain" description="CHK kinase-like" evidence="1">
    <location>
        <begin position="8"/>
        <end position="204"/>
    </location>
</feature>
<name>A0A6J1RBZ4_9HYME</name>
<accession>A0A6J1RBZ4</accession>
<gene>
    <name evidence="3" type="primary">LOC112466427</name>
</gene>
<keyword evidence="2" id="KW-1185">Reference proteome</keyword>
<dbReference type="PANTHER" id="PTHR11012">
    <property type="entry name" value="PROTEIN KINASE-LIKE DOMAIN-CONTAINING"/>
    <property type="match status" value="1"/>
</dbReference>
<organism evidence="2 3">
    <name type="scientific">Temnothorax curvispinosus</name>
    <dbReference type="NCBI Taxonomy" id="300111"/>
    <lineage>
        <taxon>Eukaryota</taxon>
        <taxon>Metazoa</taxon>
        <taxon>Ecdysozoa</taxon>
        <taxon>Arthropoda</taxon>
        <taxon>Hexapoda</taxon>
        <taxon>Insecta</taxon>
        <taxon>Pterygota</taxon>
        <taxon>Neoptera</taxon>
        <taxon>Endopterygota</taxon>
        <taxon>Hymenoptera</taxon>
        <taxon>Apocrita</taxon>
        <taxon>Aculeata</taxon>
        <taxon>Formicoidea</taxon>
        <taxon>Formicidae</taxon>
        <taxon>Myrmicinae</taxon>
        <taxon>Temnothorax</taxon>
    </lineage>
</organism>
<proteinExistence type="predicted"/>
<dbReference type="RefSeq" id="XP_024890285.1">
    <property type="nucleotide sequence ID" value="XM_025034517.1"/>
</dbReference>
<dbReference type="InterPro" id="IPR004119">
    <property type="entry name" value="EcKL"/>
</dbReference>
<dbReference type="SMART" id="SM00587">
    <property type="entry name" value="CHK"/>
    <property type="match status" value="1"/>
</dbReference>
<dbReference type="Gene3D" id="3.90.1200.10">
    <property type="match status" value="1"/>
</dbReference>
<evidence type="ECO:0000313" key="3">
    <source>
        <dbReference type="RefSeq" id="XP_024890285.1"/>
    </source>
</evidence>
<evidence type="ECO:0000259" key="1">
    <source>
        <dbReference type="SMART" id="SM00587"/>
    </source>
</evidence>
<protein>
    <submittedName>
        <fullName evidence="3">Uncharacterized protein LOC112466427</fullName>
    </submittedName>
</protein>
<sequence>MDGENDFIVLEDVSPLGFGPASRQSCLDWAECTVILKTLAKFHAISFAYKDQKKEEFAEVASYLKETYFGSEHWNWYQKFHKKLTDIAKHALKMEYPNSKAEKQFNSYEFGSLYHKCSELIERKDAPTSIITAGDCWAPNFLVRDAGRNKKEALILDFQLARCANPIADLSFLIYSCTQKPFRDQYYDDILKIYHSELSSAIKSLGSEPEKIYPWDLFMRE</sequence>
<dbReference type="PANTHER" id="PTHR11012:SF57">
    <property type="entry name" value="LD10016P"/>
    <property type="match status" value="1"/>
</dbReference>
<dbReference type="SUPFAM" id="SSF56112">
    <property type="entry name" value="Protein kinase-like (PK-like)"/>
    <property type="match status" value="1"/>
</dbReference>
<dbReference type="InterPro" id="IPR011009">
    <property type="entry name" value="Kinase-like_dom_sf"/>
</dbReference>
<evidence type="ECO:0000313" key="2">
    <source>
        <dbReference type="Proteomes" id="UP000504618"/>
    </source>
</evidence>
<dbReference type="AlphaFoldDB" id="A0A6J1RBZ4"/>
<dbReference type="Proteomes" id="UP000504618">
    <property type="component" value="Unplaced"/>
</dbReference>